<dbReference type="InterPro" id="IPR050491">
    <property type="entry name" value="AmpC-like"/>
</dbReference>
<feature type="chain" id="PRO_5042962121" evidence="1">
    <location>
        <begin position="22"/>
        <end position="556"/>
    </location>
</feature>
<protein>
    <submittedName>
        <fullName evidence="3">Serine hydrolase</fullName>
    </submittedName>
</protein>
<dbReference type="PANTHER" id="PTHR46825">
    <property type="entry name" value="D-ALANYL-D-ALANINE-CARBOXYPEPTIDASE/ENDOPEPTIDASE AMPH"/>
    <property type="match status" value="1"/>
</dbReference>
<dbReference type="InterPro" id="IPR012338">
    <property type="entry name" value="Beta-lactam/transpept-like"/>
</dbReference>
<keyword evidence="4" id="KW-1185">Reference proteome</keyword>
<evidence type="ECO:0000313" key="3">
    <source>
        <dbReference type="EMBL" id="MEA5444924.1"/>
    </source>
</evidence>
<gene>
    <name evidence="3" type="ORF">VCB98_03725</name>
</gene>
<feature type="signal peptide" evidence="1">
    <location>
        <begin position="1"/>
        <end position="21"/>
    </location>
</feature>
<proteinExistence type="predicted"/>
<sequence length="556" mass="61316">MRRVIYPGLCLSLLLLLTACANGHQPSPYQAAMEQAYAPDQPGATAVVSREGEILFQGAAGLVHMELGLPLEAEHRLRLASVSKQYTAAAILKLADEGKLALDDPLERFLPDYPQGEVTVHQLLNHSSGIASYTSIPGYMMDERIRRDLGTHDLIQVFADREPDFEPGEDWLYNNSGYVLLGAIIEEISGKPWHEYIREALLSPAGINETGYFSHEEIVPGRVPGYQAGETVSNAPWISMSQPHAAGALYGSAMDVDRWQRRLHGGELLSDEHYQAMIRADEIATGVVNGDDYGYGLILGEWRDQDLIHHGGGIHGFNTYAMYLPESALSVVVLSNHAGHEPAPAIMARRLAAIALGEPYPVEKERIQVDPDRLDELVGTYEIEEGVIRTLRVDEEGRLISQRQGGRAFPVEAVSPDRFVFATSLSYFDVERDGDGQVVALRFHQQGAPDYERAEKVSDDILEPEAIELDEAQMERLTGLYQIQPGFTLRVFIHDGGLHAQATGQGPVPLEATTPSRLRNQQFGLELVFDLPEHGPADSLTLHQAGQEIPAPRIEE</sequence>
<dbReference type="SUPFAM" id="SSF56601">
    <property type="entry name" value="beta-lactamase/transpeptidase-like"/>
    <property type="match status" value="1"/>
</dbReference>
<dbReference type="Gene3D" id="3.40.710.10">
    <property type="entry name" value="DD-peptidase/beta-lactamase superfamily"/>
    <property type="match status" value="1"/>
</dbReference>
<dbReference type="GO" id="GO:0016787">
    <property type="term" value="F:hydrolase activity"/>
    <property type="evidence" value="ECO:0007669"/>
    <property type="project" value="UniProtKB-KW"/>
</dbReference>
<organism evidence="3 4">
    <name type="scientific">Natronospira elongata</name>
    <dbReference type="NCBI Taxonomy" id="3110268"/>
    <lineage>
        <taxon>Bacteria</taxon>
        <taxon>Pseudomonadati</taxon>
        <taxon>Pseudomonadota</taxon>
        <taxon>Gammaproteobacteria</taxon>
        <taxon>Natronospirales</taxon>
        <taxon>Natronospiraceae</taxon>
        <taxon>Natronospira</taxon>
    </lineage>
</organism>
<comment type="caution">
    <text evidence="3">The sequence shown here is derived from an EMBL/GenBank/DDBJ whole genome shotgun (WGS) entry which is preliminary data.</text>
</comment>
<keyword evidence="1" id="KW-0732">Signal</keyword>
<reference evidence="3 4" key="1">
    <citation type="submission" date="2023-12" db="EMBL/GenBank/DDBJ databases">
        <title>Whole-genome sequencing of halo(alkali)philic microorganisms from hypersaline lakes.</title>
        <authorList>
            <person name="Sorokin D.Y."/>
            <person name="Merkel A.Y."/>
            <person name="Messina E."/>
            <person name="Yakimov M."/>
        </authorList>
    </citation>
    <scope>NUCLEOTIDE SEQUENCE [LARGE SCALE GENOMIC DNA]</scope>
    <source>
        <strain evidence="3 4">AB-CW1</strain>
    </source>
</reference>
<dbReference type="Pfam" id="PF00144">
    <property type="entry name" value="Beta-lactamase"/>
    <property type="match status" value="1"/>
</dbReference>
<feature type="domain" description="Beta-lactamase-related" evidence="2">
    <location>
        <begin position="40"/>
        <end position="353"/>
    </location>
</feature>
<evidence type="ECO:0000313" key="4">
    <source>
        <dbReference type="Proteomes" id="UP001302316"/>
    </source>
</evidence>
<dbReference type="InterPro" id="IPR001466">
    <property type="entry name" value="Beta-lactam-related"/>
</dbReference>
<keyword evidence="3" id="KW-0378">Hydrolase</keyword>
<accession>A0AAP6JHG9</accession>
<dbReference type="EMBL" id="JAYGII010000005">
    <property type="protein sequence ID" value="MEA5444924.1"/>
    <property type="molecule type" value="Genomic_DNA"/>
</dbReference>
<dbReference type="RefSeq" id="WP_346050556.1">
    <property type="nucleotide sequence ID" value="NZ_JAYGII010000005.1"/>
</dbReference>
<dbReference type="PANTHER" id="PTHR46825:SF9">
    <property type="entry name" value="BETA-LACTAMASE-RELATED DOMAIN-CONTAINING PROTEIN"/>
    <property type="match status" value="1"/>
</dbReference>
<dbReference type="PROSITE" id="PS51257">
    <property type="entry name" value="PROKAR_LIPOPROTEIN"/>
    <property type="match status" value="1"/>
</dbReference>
<dbReference type="AlphaFoldDB" id="A0AAP6JHG9"/>
<dbReference type="Proteomes" id="UP001302316">
    <property type="component" value="Unassembled WGS sequence"/>
</dbReference>
<name>A0AAP6JHG9_9GAMM</name>
<evidence type="ECO:0000259" key="2">
    <source>
        <dbReference type="Pfam" id="PF00144"/>
    </source>
</evidence>
<evidence type="ECO:0000256" key="1">
    <source>
        <dbReference type="SAM" id="SignalP"/>
    </source>
</evidence>